<evidence type="ECO:0000313" key="4">
    <source>
        <dbReference type="Proteomes" id="UP001165678"/>
    </source>
</evidence>
<evidence type="ECO:0000256" key="2">
    <source>
        <dbReference type="SAM" id="SignalP"/>
    </source>
</evidence>
<gene>
    <name evidence="3" type="ORF">OQ287_08520</name>
</gene>
<dbReference type="Proteomes" id="UP001165678">
    <property type="component" value="Unassembled WGS sequence"/>
</dbReference>
<organism evidence="3 4">
    <name type="scientific">Larsenimonas rhizosphaerae</name>
    <dbReference type="NCBI Taxonomy" id="2944682"/>
    <lineage>
        <taxon>Bacteria</taxon>
        <taxon>Pseudomonadati</taxon>
        <taxon>Pseudomonadota</taxon>
        <taxon>Gammaproteobacteria</taxon>
        <taxon>Oceanospirillales</taxon>
        <taxon>Halomonadaceae</taxon>
        <taxon>Larsenimonas</taxon>
    </lineage>
</organism>
<comment type="caution">
    <text evidence="3">The sequence shown here is derived from an EMBL/GenBank/DDBJ whole genome shotgun (WGS) entry which is preliminary data.</text>
</comment>
<dbReference type="AlphaFoldDB" id="A0AA41ZI46"/>
<evidence type="ECO:0000313" key="3">
    <source>
        <dbReference type="EMBL" id="MCX2524283.1"/>
    </source>
</evidence>
<proteinExistence type="predicted"/>
<reference evidence="3" key="1">
    <citation type="submission" date="2022-11" db="EMBL/GenBank/DDBJ databases">
        <title>Larsenimonas rhizosphaerae sp. nov., isolated from a tidal mudflat.</title>
        <authorList>
            <person name="Lee S.D."/>
            <person name="Kim I.S."/>
        </authorList>
    </citation>
    <scope>NUCLEOTIDE SEQUENCE</scope>
    <source>
        <strain evidence="3">GH2-1</strain>
    </source>
</reference>
<dbReference type="EMBL" id="JAPIVE010000002">
    <property type="protein sequence ID" value="MCX2524283.1"/>
    <property type="molecule type" value="Genomic_DNA"/>
</dbReference>
<protein>
    <submittedName>
        <fullName evidence="3">Uncharacterized protein</fullName>
    </submittedName>
</protein>
<sequence length="118" mass="13112">MRHFPCRLLVAALTFGPALPSMAETVIIERQHSISNQGQSAHHDRDRRPHIEANVLIAPDTEHWRSNYVPDNYHLEDYDGIPNRSTICKGSGGRTLSTTDRPCPEGQSASGGTRYSTD</sequence>
<keyword evidence="4" id="KW-1185">Reference proteome</keyword>
<dbReference type="RefSeq" id="WP_265896169.1">
    <property type="nucleotide sequence ID" value="NZ_JAPIVE010000002.1"/>
</dbReference>
<accession>A0AA41ZI46</accession>
<feature type="chain" id="PRO_5041387214" evidence="2">
    <location>
        <begin position="24"/>
        <end position="118"/>
    </location>
</feature>
<feature type="compositionally biased region" description="Polar residues" evidence="1">
    <location>
        <begin position="84"/>
        <end position="100"/>
    </location>
</feature>
<feature type="signal peptide" evidence="2">
    <location>
        <begin position="1"/>
        <end position="23"/>
    </location>
</feature>
<keyword evidence="2" id="KW-0732">Signal</keyword>
<name>A0AA41ZI46_9GAMM</name>
<feature type="region of interest" description="Disordered" evidence="1">
    <location>
        <begin position="84"/>
        <end position="118"/>
    </location>
</feature>
<feature type="compositionally biased region" description="Polar residues" evidence="1">
    <location>
        <begin position="107"/>
        <end position="118"/>
    </location>
</feature>
<evidence type="ECO:0000256" key="1">
    <source>
        <dbReference type="SAM" id="MobiDB-lite"/>
    </source>
</evidence>